<dbReference type="InterPro" id="IPR007349">
    <property type="entry name" value="DUF418"/>
</dbReference>
<sequence length="423" mass="47180">MMAETLDSTRLQPVAARERIESMDVLRGFALLGILLMNIEAFVGPMIPALTGLNPQLTGADRIADALIYIFVQGKFYTLFSLLFGMGFAVMSQRAEARQQPFAGIYLRRTLGLLVIGLIHTLLIWSGDILLTYALLAFVLLAFRGVSSKWLPWLAIGAYLLPMGFVTLFGVLGELASLSPQGAQEWNAQMATMASQMAAMEQGQRAAYGSGTYLQAVAQRAQDTGFMLSNIMMMGPLIFAMYLFGAWFVRSGAIAHPERFPRLYACLRWLALPIGLASMLASFVIHPTMEFDRMDMGTVFAFCASLLGSLLMAMGYLAWIVRALQSPTWARPLHWLAPAGRMALTNYLLQSIVCTLIFYGYGLGYFEQLSRAWQVPFVLAVFAVQVLLSRWWLARFRFGPAEWLWRTVTYLRPQPMRALAASH</sequence>
<evidence type="ECO:0000313" key="3">
    <source>
        <dbReference type="EMBL" id="SKC77943.1"/>
    </source>
</evidence>
<feature type="transmembrane region" description="Helical" evidence="1">
    <location>
        <begin position="373"/>
        <end position="393"/>
    </location>
</feature>
<dbReference type="InterPro" id="IPR052529">
    <property type="entry name" value="Bact_Transport_Assoc"/>
</dbReference>
<dbReference type="Pfam" id="PF04235">
    <property type="entry name" value="DUF418"/>
    <property type="match status" value="1"/>
</dbReference>
<gene>
    <name evidence="3" type="ORF">SAMN06296058_2876</name>
</gene>
<feature type="transmembrane region" description="Helical" evidence="1">
    <location>
        <begin position="153"/>
        <end position="172"/>
    </location>
</feature>
<accession>A0A1T5LPN6</accession>
<feature type="domain" description="DUF418" evidence="2">
    <location>
        <begin position="249"/>
        <end position="411"/>
    </location>
</feature>
<dbReference type="EMBL" id="FUZV01000002">
    <property type="protein sequence ID" value="SKC77943.1"/>
    <property type="molecule type" value="Genomic_DNA"/>
</dbReference>
<dbReference type="AlphaFoldDB" id="A0A1T5LPN6"/>
<dbReference type="PANTHER" id="PTHR30590:SF2">
    <property type="entry name" value="INNER MEMBRANE PROTEIN"/>
    <property type="match status" value="1"/>
</dbReference>
<protein>
    <recommendedName>
        <fullName evidence="2">DUF418 domain-containing protein</fullName>
    </recommendedName>
</protein>
<feature type="transmembrane region" description="Helical" evidence="1">
    <location>
        <begin position="231"/>
        <end position="249"/>
    </location>
</feature>
<keyword evidence="4" id="KW-1185">Reference proteome</keyword>
<feature type="transmembrane region" description="Helical" evidence="1">
    <location>
        <begin position="67"/>
        <end position="91"/>
    </location>
</feature>
<proteinExistence type="predicted"/>
<name>A0A1T5LPN6_9GAMM</name>
<feature type="transmembrane region" description="Helical" evidence="1">
    <location>
        <begin position="25"/>
        <end position="47"/>
    </location>
</feature>
<evidence type="ECO:0000313" key="4">
    <source>
        <dbReference type="Proteomes" id="UP000190341"/>
    </source>
</evidence>
<feature type="transmembrane region" description="Helical" evidence="1">
    <location>
        <begin position="269"/>
        <end position="287"/>
    </location>
</feature>
<reference evidence="3 4" key="1">
    <citation type="submission" date="2017-02" db="EMBL/GenBank/DDBJ databases">
        <authorList>
            <person name="Peterson S.W."/>
        </authorList>
    </citation>
    <scope>NUCLEOTIDE SEQUENCE [LARGE SCALE GENOMIC DNA]</scope>
    <source>
        <strain evidence="3 4">P15</strain>
    </source>
</reference>
<feature type="transmembrane region" description="Helical" evidence="1">
    <location>
        <begin position="342"/>
        <end position="361"/>
    </location>
</feature>
<dbReference type="PANTHER" id="PTHR30590">
    <property type="entry name" value="INNER MEMBRANE PROTEIN"/>
    <property type="match status" value="1"/>
</dbReference>
<evidence type="ECO:0000256" key="1">
    <source>
        <dbReference type="SAM" id="Phobius"/>
    </source>
</evidence>
<evidence type="ECO:0000259" key="2">
    <source>
        <dbReference type="Pfam" id="PF04235"/>
    </source>
</evidence>
<dbReference type="Proteomes" id="UP000190341">
    <property type="component" value="Unassembled WGS sequence"/>
</dbReference>
<keyword evidence="1" id="KW-1133">Transmembrane helix</keyword>
<organism evidence="3 4">
    <name type="scientific">Pseudoxanthomonas indica</name>
    <dbReference type="NCBI Taxonomy" id="428993"/>
    <lineage>
        <taxon>Bacteria</taxon>
        <taxon>Pseudomonadati</taxon>
        <taxon>Pseudomonadota</taxon>
        <taxon>Gammaproteobacteria</taxon>
        <taxon>Lysobacterales</taxon>
        <taxon>Lysobacteraceae</taxon>
        <taxon>Pseudoxanthomonas</taxon>
    </lineage>
</organism>
<keyword evidence="1" id="KW-0472">Membrane</keyword>
<keyword evidence="1" id="KW-0812">Transmembrane</keyword>
<dbReference type="STRING" id="428993.SAMN06296058_2876"/>
<feature type="transmembrane region" description="Helical" evidence="1">
    <location>
        <begin position="299"/>
        <end position="321"/>
    </location>
</feature>